<evidence type="ECO:0000256" key="4">
    <source>
        <dbReference type="ARBA" id="ARBA00025077"/>
    </source>
</evidence>
<name>A0A2S2KQ06_9ARCH</name>
<dbReference type="PANTHER" id="PTHR12674">
    <property type="entry name" value="PREFOLDIN SUBUNIT 5"/>
    <property type="match status" value="1"/>
</dbReference>
<dbReference type="EMBL" id="BGKI01000002">
    <property type="protein sequence ID" value="GBH33729.1"/>
    <property type="molecule type" value="Genomic_DNA"/>
</dbReference>
<feature type="coiled-coil region" evidence="8">
    <location>
        <begin position="93"/>
        <end position="138"/>
    </location>
</feature>
<evidence type="ECO:0000313" key="9">
    <source>
        <dbReference type="EMBL" id="GBH33729.1"/>
    </source>
</evidence>
<dbReference type="InterPro" id="IPR011599">
    <property type="entry name" value="PFD_alpha_archaea"/>
</dbReference>
<dbReference type="SUPFAM" id="SSF46579">
    <property type="entry name" value="Prefoldin"/>
    <property type="match status" value="1"/>
</dbReference>
<evidence type="ECO:0000256" key="7">
    <source>
        <dbReference type="HAMAP-Rule" id="MF_00308"/>
    </source>
</evidence>
<keyword evidence="8" id="KW-0175">Coiled coil</keyword>
<organism evidence="9 10">
    <name type="scientific">Nitrosopumilus zosterae</name>
    <dbReference type="NCBI Taxonomy" id="718286"/>
    <lineage>
        <taxon>Archaea</taxon>
        <taxon>Nitrososphaerota</taxon>
        <taxon>Nitrososphaeria</taxon>
        <taxon>Nitrosopumilales</taxon>
        <taxon>Nitrosopumilaceae</taxon>
        <taxon>Nitrosopumilus</taxon>
    </lineage>
</organism>
<dbReference type="AlphaFoldDB" id="A0A2S2KQ06"/>
<proteinExistence type="inferred from homology"/>
<dbReference type="CDD" id="cd23160">
    <property type="entry name" value="Prefoldin_alpha_GimC"/>
    <property type="match status" value="1"/>
</dbReference>
<comment type="function">
    <text evidence="4 7">Molecular chaperone capable of stabilizing a range of proteins. Seems to fulfill an ATP-independent, HSP70-like function in archaeal de novo protein folding.</text>
</comment>
<evidence type="ECO:0000256" key="6">
    <source>
        <dbReference type="ARBA" id="ARBA00044231"/>
    </source>
</evidence>
<dbReference type="InterPro" id="IPR004127">
    <property type="entry name" value="Prefoldin_subunit_alpha"/>
</dbReference>
<sequence>MSEEQAEQLMQQMQMLETYFSDLSQREATFFSILREATAAIESIQSLGKNPESETLVPIGMGTYIPTKISSNSKIVLNIGAGVAVEKDFPSAINYLEARIKEIEIALQDTAAKKQDAANRLEQGRAQMNQMMQAMQQQKPG</sequence>
<dbReference type="RefSeq" id="WP_109876382.1">
    <property type="nucleotide sequence ID" value="NZ_AP026695.1"/>
</dbReference>
<comment type="similarity">
    <text evidence="1">Belongs to the prefoldin subunit alpha family.</text>
</comment>
<evidence type="ECO:0000256" key="2">
    <source>
        <dbReference type="ARBA" id="ARBA00011716"/>
    </source>
</evidence>
<dbReference type="Pfam" id="PF02996">
    <property type="entry name" value="Prefoldin"/>
    <property type="match status" value="1"/>
</dbReference>
<dbReference type="GO" id="GO:0006457">
    <property type="term" value="P:protein folding"/>
    <property type="evidence" value="ECO:0007669"/>
    <property type="project" value="UniProtKB-UniRule"/>
</dbReference>
<comment type="subunit">
    <text evidence="2 7">Heterohexamer of two alpha and four beta subunits.</text>
</comment>
<evidence type="ECO:0000256" key="1">
    <source>
        <dbReference type="ARBA" id="ARBA00010048"/>
    </source>
</evidence>
<dbReference type="InterPro" id="IPR009053">
    <property type="entry name" value="Prefoldin"/>
</dbReference>
<keyword evidence="10" id="KW-1185">Reference proteome</keyword>
<dbReference type="OrthoDB" id="10045at2157"/>
<accession>A0A2S2KQ06</accession>
<evidence type="ECO:0000256" key="8">
    <source>
        <dbReference type="SAM" id="Coils"/>
    </source>
</evidence>
<keyword evidence="3 7" id="KW-0143">Chaperone</keyword>
<evidence type="ECO:0000256" key="5">
    <source>
        <dbReference type="ARBA" id="ARBA00044156"/>
    </source>
</evidence>
<dbReference type="PANTHER" id="PTHR12674:SF2">
    <property type="entry name" value="PREFOLDIN SUBUNIT 5"/>
    <property type="match status" value="1"/>
</dbReference>
<dbReference type="NCBIfam" id="TIGR00293">
    <property type="entry name" value="prefoldin subunit alpha"/>
    <property type="match status" value="1"/>
</dbReference>
<dbReference type="HAMAP" id="MF_00308">
    <property type="entry name" value="PfdA"/>
    <property type="match status" value="1"/>
</dbReference>
<dbReference type="GO" id="GO:0051082">
    <property type="term" value="F:unfolded protein binding"/>
    <property type="evidence" value="ECO:0007669"/>
    <property type="project" value="UniProtKB-UniRule"/>
</dbReference>
<dbReference type="GO" id="GO:0005737">
    <property type="term" value="C:cytoplasm"/>
    <property type="evidence" value="ECO:0007669"/>
    <property type="project" value="UniProtKB-SubCell"/>
</dbReference>
<evidence type="ECO:0000313" key="10">
    <source>
        <dbReference type="Proteomes" id="UP000245829"/>
    </source>
</evidence>
<dbReference type="Proteomes" id="UP000245829">
    <property type="component" value="Unassembled WGS sequence"/>
</dbReference>
<dbReference type="Gene3D" id="1.10.287.370">
    <property type="match status" value="1"/>
</dbReference>
<dbReference type="GO" id="GO:0016272">
    <property type="term" value="C:prefoldin complex"/>
    <property type="evidence" value="ECO:0007669"/>
    <property type="project" value="UniProtKB-UniRule"/>
</dbReference>
<comment type="similarity">
    <text evidence="7">Belongs to the prefoldin alpha subunit family.</text>
</comment>
<protein>
    <recommendedName>
        <fullName evidence="5 7">Prefoldin subunit alpha</fullName>
    </recommendedName>
    <alternativeName>
        <fullName evidence="6 7">GimC subunit alpha</fullName>
    </alternativeName>
</protein>
<dbReference type="GeneID" id="76209871"/>
<comment type="caution">
    <text evidence="9">The sequence shown here is derived from an EMBL/GenBank/DDBJ whole genome shotgun (WGS) entry which is preliminary data.</text>
</comment>
<gene>
    <name evidence="7" type="primary">pfdA</name>
    <name evidence="9" type="ORF">NZNM25_05200</name>
</gene>
<reference evidence="9 10" key="1">
    <citation type="submission" date="2018-05" db="EMBL/GenBank/DDBJ databases">
        <title>genome sequencing of Nitrosopumilus sp. NM25.</title>
        <authorList>
            <person name="Mori K."/>
            <person name="Nakagawa T."/>
        </authorList>
    </citation>
    <scope>NUCLEOTIDE SEQUENCE [LARGE SCALE GENOMIC DNA]</scope>
    <source>
        <strain evidence="9 10">NM25</strain>
    </source>
</reference>
<comment type="subcellular location">
    <subcellularLocation>
        <location evidence="7">Cytoplasm</location>
    </subcellularLocation>
</comment>
<keyword evidence="7" id="KW-0963">Cytoplasm</keyword>
<evidence type="ECO:0000256" key="3">
    <source>
        <dbReference type="ARBA" id="ARBA00023186"/>
    </source>
</evidence>